<dbReference type="GO" id="GO:0032259">
    <property type="term" value="P:methylation"/>
    <property type="evidence" value="ECO:0007669"/>
    <property type="project" value="UniProtKB-KW"/>
</dbReference>
<keyword evidence="3" id="KW-0949">S-adenosyl-L-methionine</keyword>
<organism evidence="4 5">
    <name type="scientific">Marinithermofilum abyssi</name>
    <dbReference type="NCBI Taxonomy" id="1571185"/>
    <lineage>
        <taxon>Bacteria</taxon>
        <taxon>Bacillati</taxon>
        <taxon>Bacillota</taxon>
        <taxon>Bacilli</taxon>
        <taxon>Bacillales</taxon>
        <taxon>Thermoactinomycetaceae</taxon>
        <taxon>Marinithermofilum</taxon>
    </lineage>
</organism>
<dbReference type="Proteomes" id="UP000625210">
    <property type="component" value="Unassembled WGS sequence"/>
</dbReference>
<dbReference type="Gene3D" id="3.40.50.150">
    <property type="entry name" value="Vaccinia Virus protein VP39"/>
    <property type="match status" value="1"/>
</dbReference>
<dbReference type="InterPro" id="IPR029063">
    <property type="entry name" value="SAM-dependent_MTases_sf"/>
</dbReference>
<dbReference type="Pfam" id="PF01596">
    <property type="entry name" value="Methyltransf_3"/>
    <property type="match status" value="1"/>
</dbReference>
<dbReference type="InterPro" id="IPR002935">
    <property type="entry name" value="SAM_O-MeTrfase"/>
</dbReference>
<dbReference type="PANTHER" id="PTHR10509">
    <property type="entry name" value="O-METHYLTRANSFERASE-RELATED"/>
    <property type="match status" value="1"/>
</dbReference>
<evidence type="ECO:0000313" key="5">
    <source>
        <dbReference type="Proteomes" id="UP000625210"/>
    </source>
</evidence>
<reference evidence="4" key="1">
    <citation type="journal article" date="2014" name="Int. J. Syst. Evol. Microbiol.">
        <title>Complete genome sequence of Corynebacterium casei LMG S-19264T (=DSM 44701T), isolated from a smear-ripened cheese.</title>
        <authorList>
            <consortium name="US DOE Joint Genome Institute (JGI-PGF)"/>
            <person name="Walter F."/>
            <person name="Albersmeier A."/>
            <person name="Kalinowski J."/>
            <person name="Ruckert C."/>
        </authorList>
    </citation>
    <scope>NUCLEOTIDE SEQUENCE</scope>
    <source>
        <strain evidence="4">CGMCC 1.15179</strain>
    </source>
</reference>
<proteinExistence type="predicted"/>
<name>A0A8J2VIC1_9BACL</name>
<dbReference type="PANTHER" id="PTHR10509:SF14">
    <property type="entry name" value="CAFFEOYL-COA O-METHYLTRANSFERASE 3-RELATED"/>
    <property type="match status" value="1"/>
</dbReference>
<dbReference type="GO" id="GO:0008171">
    <property type="term" value="F:O-methyltransferase activity"/>
    <property type="evidence" value="ECO:0007669"/>
    <property type="project" value="InterPro"/>
</dbReference>
<dbReference type="EMBL" id="BMHQ01000004">
    <property type="protein sequence ID" value="GGE15019.1"/>
    <property type="molecule type" value="Genomic_DNA"/>
</dbReference>
<keyword evidence="2" id="KW-0808">Transferase</keyword>
<keyword evidence="5" id="KW-1185">Reference proteome</keyword>
<evidence type="ECO:0000256" key="1">
    <source>
        <dbReference type="ARBA" id="ARBA00022603"/>
    </source>
</evidence>
<gene>
    <name evidence="4" type="primary">omt</name>
    <name evidence="4" type="ORF">GCM10011571_15680</name>
</gene>
<evidence type="ECO:0000256" key="2">
    <source>
        <dbReference type="ARBA" id="ARBA00022679"/>
    </source>
</evidence>
<dbReference type="AlphaFoldDB" id="A0A8J2VIC1"/>
<dbReference type="SUPFAM" id="SSF53335">
    <property type="entry name" value="S-adenosyl-L-methionine-dependent methyltransferases"/>
    <property type="match status" value="1"/>
</dbReference>
<dbReference type="PROSITE" id="PS51682">
    <property type="entry name" value="SAM_OMT_I"/>
    <property type="match status" value="1"/>
</dbReference>
<reference evidence="4" key="2">
    <citation type="submission" date="2020-09" db="EMBL/GenBank/DDBJ databases">
        <authorList>
            <person name="Sun Q."/>
            <person name="Zhou Y."/>
        </authorList>
    </citation>
    <scope>NUCLEOTIDE SEQUENCE</scope>
    <source>
        <strain evidence="4">CGMCC 1.15179</strain>
    </source>
</reference>
<keyword evidence="1" id="KW-0489">Methyltransferase</keyword>
<dbReference type="CDD" id="cd02440">
    <property type="entry name" value="AdoMet_MTases"/>
    <property type="match status" value="1"/>
</dbReference>
<dbReference type="RefSeq" id="WP_188647323.1">
    <property type="nucleotide sequence ID" value="NZ_BMHQ01000004.1"/>
</dbReference>
<dbReference type="InterPro" id="IPR050362">
    <property type="entry name" value="Cation-dep_OMT"/>
</dbReference>
<evidence type="ECO:0000256" key="3">
    <source>
        <dbReference type="ARBA" id="ARBA00022691"/>
    </source>
</evidence>
<dbReference type="GO" id="GO:0008757">
    <property type="term" value="F:S-adenosylmethionine-dependent methyltransferase activity"/>
    <property type="evidence" value="ECO:0007669"/>
    <property type="project" value="TreeGrafter"/>
</dbReference>
<sequence length="209" mass="23417">MRLEEYIRRLFAREDEVLASIHPGLAERNMPQISVPPEVGKALYMLVKISGAHNVLEIGGLGGTSAIWMGRALPADGRILSLEINPDHAAFAEENVKRAGLADRIRYQIGDAAESLEMLEAKRAQFDFFFIDADKENYPLYVEKAIRMSTPGAIIALDNMLWKERVLDEDEQDAVTQTIRRVNERLARDDRVDATLLTIGDGLLVARVK</sequence>
<evidence type="ECO:0000313" key="4">
    <source>
        <dbReference type="EMBL" id="GGE15019.1"/>
    </source>
</evidence>
<comment type="caution">
    <text evidence="4">The sequence shown here is derived from an EMBL/GenBank/DDBJ whole genome shotgun (WGS) entry which is preliminary data.</text>
</comment>
<accession>A0A8J2VIC1</accession>
<protein>
    <submittedName>
        <fullName evidence="4">O-methyltransferase</fullName>
    </submittedName>
</protein>